<evidence type="ECO:0000313" key="4">
    <source>
        <dbReference type="EMBL" id="KAH0630633.1"/>
    </source>
</evidence>
<feature type="region of interest" description="Disordered" evidence="2">
    <location>
        <begin position="1"/>
        <end position="23"/>
    </location>
</feature>
<keyword evidence="5" id="KW-1185">Reference proteome</keyword>
<evidence type="ECO:0000313" key="5">
    <source>
        <dbReference type="Proteomes" id="UP000826234"/>
    </source>
</evidence>
<dbReference type="PANTHER" id="PTHR45935:SF15">
    <property type="entry name" value="SCAN BOX DOMAIN-CONTAINING PROTEIN"/>
    <property type="match status" value="1"/>
</dbReference>
<dbReference type="InterPro" id="IPR050916">
    <property type="entry name" value="SCAN-C2H2_zinc_finger"/>
</dbReference>
<dbReference type="SUPFAM" id="SSF47353">
    <property type="entry name" value="Retrovirus capsid dimerization domain-like"/>
    <property type="match status" value="1"/>
</dbReference>
<gene>
    <name evidence="4" type="ORF">JD844_013874</name>
</gene>
<organism evidence="4 5">
    <name type="scientific">Phrynosoma platyrhinos</name>
    <name type="common">Desert horned lizard</name>
    <dbReference type="NCBI Taxonomy" id="52577"/>
    <lineage>
        <taxon>Eukaryota</taxon>
        <taxon>Metazoa</taxon>
        <taxon>Chordata</taxon>
        <taxon>Craniata</taxon>
        <taxon>Vertebrata</taxon>
        <taxon>Euteleostomi</taxon>
        <taxon>Lepidosauria</taxon>
        <taxon>Squamata</taxon>
        <taxon>Bifurcata</taxon>
        <taxon>Unidentata</taxon>
        <taxon>Episquamata</taxon>
        <taxon>Toxicofera</taxon>
        <taxon>Iguania</taxon>
        <taxon>Phrynosomatidae</taxon>
        <taxon>Phrynosomatinae</taxon>
        <taxon>Phrynosoma</taxon>
    </lineage>
</organism>
<dbReference type="Pfam" id="PF02023">
    <property type="entry name" value="SCAN"/>
    <property type="match status" value="1"/>
</dbReference>
<dbReference type="InterPro" id="IPR003309">
    <property type="entry name" value="SCAN_dom"/>
</dbReference>
<reference evidence="4 5" key="1">
    <citation type="journal article" date="2022" name="Gigascience">
        <title>A chromosome-level genome assembly and annotation of the desert horned lizard, Phrynosoma platyrhinos, provides insight into chromosomal rearrangements among reptiles.</title>
        <authorList>
            <person name="Koochekian N."/>
            <person name="Ascanio A."/>
            <person name="Farleigh K."/>
            <person name="Card D.C."/>
            <person name="Schield D.R."/>
            <person name="Castoe T.A."/>
            <person name="Jezkova T."/>
        </authorList>
    </citation>
    <scope>NUCLEOTIDE SEQUENCE [LARGE SCALE GENOMIC DNA]</scope>
    <source>
        <strain evidence="4">NK-2021</strain>
    </source>
</reference>
<dbReference type="Gene3D" id="1.10.4020.10">
    <property type="entry name" value="DNA breaking-rejoining enzymes"/>
    <property type="match status" value="1"/>
</dbReference>
<keyword evidence="1" id="KW-0539">Nucleus</keyword>
<accession>A0ABQ7TLT5</accession>
<dbReference type="PANTHER" id="PTHR45935">
    <property type="entry name" value="PROTEIN ZBED8-RELATED"/>
    <property type="match status" value="1"/>
</dbReference>
<evidence type="ECO:0000256" key="2">
    <source>
        <dbReference type="SAM" id="MobiDB-lite"/>
    </source>
</evidence>
<dbReference type="SMART" id="SM00431">
    <property type="entry name" value="SCAN"/>
    <property type="match status" value="1"/>
</dbReference>
<feature type="domain" description="SCAN box" evidence="3">
    <location>
        <begin position="57"/>
        <end position="119"/>
    </location>
</feature>
<proteinExistence type="predicted"/>
<sequence length="155" mass="18173">MLEATLENRSKVEKQDSEGSRLSRRFHDVQAKHRGEFWKRSVQKDLGEDTLLLDIRHQHFREFCYHKAKGPREVCSQLHALCHQWLKPERHTKAQILDLVIQEQFLAILPPEMASWVKECGAETKTAEMERHLPEIERIMQDCDKASILMGGDEQ</sequence>
<dbReference type="Proteomes" id="UP000826234">
    <property type="component" value="Unassembled WGS sequence"/>
</dbReference>
<comment type="caution">
    <text evidence="4">The sequence shown here is derived from an EMBL/GenBank/DDBJ whole genome shotgun (WGS) entry which is preliminary data.</text>
</comment>
<name>A0ABQ7TLT5_PHRPL</name>
<dbReference type="InterPro" id="IPR038269">
    <property type="entry name" value="SCAN_sf"/>
</dbReference>
<dbReference type="EMBL" id="JAIPUX010000439">
    <property type="protein sequence ID" value="KAH0630633.1"/>
    <property type="molecule type" value="Genomic_DNA"/>
</dbReference>
<dbReference type="PROSITE" id="PS50804">
    <property type="entry name" value="SCAN_BOX"/>
    <property type="match status" value="1"/>
</dbReference>
<protein>
    <recommendedName>
        <fullName evidence="3">SCAN box domain-containing protein</fullName>
    </recommendedName>
</protein>
<evidence type="ECO:0000256" key="1">
    <source>
        <dbReference type="ARBA" id="ARBA00023242"/>
    </source>
</evidence>
<evidence type="ECO:0000259" key="3">
    <source>
        <dbReference type="PROSITE" id="PS50804"/>
    </source>
</evidence>
<feature type="non-terminal residue" evidence="4">
    <location>
        <position position="155"/>
    </location>
</feature>